<dbReference type="SUPFAM" id="SSF54001">
    <property type="entry name" value="Cysteine proteinases"/>
    <property type="match status" value="1"/>
</dbReference>
<evidence type="ECO:0008006" key="3">
    <source>
        <dbReference type="Google" id="ProtNLM"/>
    </source>
</evidence>
<name>A0ABV2SFT0_9GAMM</name>
<gene>
    <name evidence="1" type="ORF">V5J35_001253</name>
</gene>
<protein>
    <recommendedName>
        <fullName evidence="3">Peptidase C58 YopT-type domain-containing protein</fullName>
    </recommendedName>
</protein>
<keyword evidence="2" id="KW-1185">Reference proteome</keyword>
<evidence type="ECO:0000313" key="2">
    <source>
        <dbReference type="Proteomes" id="UP001549366"/>
    </source>
</evidence>
<evidence type="ECO:0000313" key="1">
    <source>
        <dbReference type="EMBL" id="MET4756061.1"/>
    </source>
</evidence>
<dbReference type="RefSeq" id="WP_354010423.1">
    <property type="nucleotide sequence ID" value="NZ_JBEWTA010000001.1"/>
</dbReference>
<dbReference type="Proteomes" id="UP001549366">
    <property type="component" value="Unassembled WGS sequence"/>
</dbReference>
<accession>A0ABV2SFT0</accession>
<reference evidence="1 2" key="1">
    <citation type="submission" date="2024-06" db="EMBL/GenBank/DDBJ databases">
        <title>Genomic Encyclopedia of Type Strains, Phase V (KMG-V): Genome sequencing to study the core and pangenomes of soil and plant-associated prokaryotes.</title>
        <authorList>
            <person name="Whitman W."/>
        </authorList>
    </citation>
    <scope>NUCLEOTIDE SEQUENCE [LARGE SCALE GENOMIC DNA]</scope>
    <source>
        <strain evidence="1 2">NE40</strain>
    </source>
</reference>
<dbReference type="Gene3D" id="3.90.70.20">
    <property type="match status" value="1"/>
</dbReference>
<sequence length="213" mass="24020">MTIIKMFSTRGYKTTAIDVRWNKKRAGRYVSFEPVWDINNAGICTAATLTWLRKSIATEGRGVRSVDELGPPYLMAIIQGAYTRGTIPFVNKDKYKLDKFDGIPALISSQNLTPGESARGAGFFDPTFVINWVSRKPCHCLFAFLHPAGESGHMIGLRYDGQIIETFDPNFGLYQYSDTGICKEFMRALVVEYYLYSLGGEWIVYEVKPPAQE</sequence>
<comment type="caution">
    <text evidence="1">The sequence shown here is derived from an EMBL/GenBank/DDBJ whole genome shotgun (WGS) entry which is preliminary data.</text>
</comment>
<dbReference type="InterPro" id="IPR038765">
    <property type="entry name" value="Papain-like_cys_pep_sf"/>
</dbReference>
<dbReference type="EMBL" id="JBEWTB010000002">
    <property type="protein sequence ID" value="MET4756061.1"/>
    <property type="molecule type" value="Genomic_DNA"/>
</dbReference>
<organism evidence="1 2">
    <name type="scientific">Endozoicomonas lisbonensis</name>
    <dbReference type="NCBI Taxonomy" id="3120522"/>
    <lineage>
        <taxon>Bacteria</taxon>
        <taxon>Pseudomonadati</taxon>
        <taxon>Pseudomonadota</taxon>
        <taxon>Gammaproteobacteria</taxon>
        <taxon>Oceanospirillales</taxon>
        <taxon>Endozoicomonadaceae</taxon>
        <taxon>Endozoicomonas</taxon>
    </lineage>
</organism>
<proteinExistence type="predicted"/>